<evidence type="ECO:0000313" key="1">
    <source>
        <dbReference type="EMBL" id="KAK8080967.1"/>
    </source>
</evidence>
<sequence length="123" mass="13781">MPASVVAGKELDQYPKHFDKAPLHLAPFPNESSTDAHTIPDEHIITLIPELAYNVQLEAAWVDTLIGPSEPPRFDSCFWVYGVSADCASHVDTLLYSSFETRSSWRYTRSNALLTRPLSFSAR</sequence>
<protein>
    <submittedName>
        <fullName evidence="1">Uncharacterized protein</fullName>
    </submittedName>
</protein>
<accession>A0ABR1WC18</accession>
<organism evidence="1 2">
    <name type="scientific">Apiospora hydei</name>
    <dbReference type="NCBI Taxonomy" id="1337664"/>
    <lineage>
        <taxon>Eukaryota</taxon>
        <taxon>Fungi</taxon>
        <taxon>Dikarya</taxon>
        <taxon>Ascomycota</taxon>
        <taxon>Pezizomycotina</taxon>
        <taxon>Sordariomycetes</taxon>
        <taxon>Xylariomycetidae</taxon>
        <taxon>Amphisphaeriales</taxon>
        <taxon>Apiosporaceae</taxon>
        <taxon>Apiospora</taxon>
    </lineage>
</organism>
<dbReference type="EMBL" id="JAQQWN010000006">
    <property type="protein sequence ID" value="KAK8080967.1"/>
    <property type="molecule type" value="Genomic_DNA"/>
</dbReference>
<name>A0ABR1WC18_9PEZI</name>
<dbReference type="GeneID" id="92046160"/>
<evidence type="ECO:0000313" key="2">
    <source>
        <dbReference type="Proteomes" id="UP001433268"/>
    </source>
</evidence>
<keyword evidence="2" id="KW-1185">Reference proteome</keyword>
<gene>
    <name evidence="1" type="ORF">PG997_008785</name>
</gene>
<dbReference type="RefSeq" id="XP_066668442.1">
    <property type="nucleotide sequence ID" value="XM_066813100.1"/>
</dbReference>
<comment type="caution">
    <text evidence="1">The sequence shown here is derived from an EMBL/GenBank/DDBJ whole genome shotgun (WGS) entry which is preliminary data.</text>
</comment>
<proteinExistence type="predicted"/>
<reference evidence="1 2" key="1">
    <citation type="submission" date="2023-01" db="EMBL/GenBank/DDBJ databases">
        <title>Analysis of 21 Apiospora genomes using comparative genomics revels a genus with tremendous synthesis potential of carbohydrate active enzymes and secondary metabolites.</title>
        <authorList>
            <person name="Sorensen T."/>
        </authorList>
    </citation>
    <scope>NUCLEOTIDE SEQUENCE [LARGE SCALE GENOMIC DNA]</scope>
    <source>
        <strain evidence="1 2">CBS 114990</strain>
    </source>
</reference>
<dbReference type="Proteomes" id="UP001433268">
    <property type="component" value="Unassembled WGS sequence"/>
</dbReference>